<dbReference type="AlphaFoldDB" id="W7Z1F0"/>
<evidence type="ECO:0000313" key="1">
    <source>
        <dbReference type="EMBL" id="GAF10816.1"/>
    </source>
</evidence>
<evidence type="ECO:0000313" key="2">
    <source>
        <dbReference type="Proteomes" id="UP000019364"/>
    </source>
</evidence>
<protein>
    <submittedName>
        <fullName evidence="1">Uncharacterized protein</fullName>
    </submittedName>
</protein>
<keyword evidence="2" id="KW-1185">Reference proteome</keyword>
<dbReference type="Proteomes" id="UP000019364">
    <property type="component" value="Unassembled WGS sequence"/>
</dbReference>
<comment type="caution">
    <text evidence="1">The sequence shown here is derived from an EMBL/GenBank/DDBJ whole genome shotgun (WGS) entry which is preliminary data.</text>
</comment>
<dbReference type="EMBL" id="BAVZ01000039">
    <property type="protein sequence ID" value="GAF10816.1"/>
    <property type="molecule type" value="Genomic_DNA"/>
</dbReference>
<organism evidence="1 2">
    <name type="scientific">Paenibacillus pini JCM 16418</name>
    <dbReference type="NCBI Taxonomy" id="1236976"/>
    <lineage>
        <taxon>Bacteria</taxon>
        <taxon>Bacillati</taxon>
        <taxon>Bacillota</taxon>
        <taxon>Bacilli</taxon>
        <taxon>Bacillales</taxon>
        <taxon>Paenibacillaceae</taxon>
        <taxon>Paenibacillus</taxon>
    </lineage>
</organism>
<gene>
    <name evidence="1" type="ORF">JCM16418_5039</name>
</gene>
<dbReference type="RefSeq" id="WP_036653607.1">
    <property type="nucleotide sequence ID" value="NZ_BAVZ01000039.1"/>
</dbReference>
<reference evidence="1 2" key="1">
    <citation type="journal article" date="2014" name="Genome Announc.">
        <title>Draft Genome Sequence of Paenibacillus pini JCM 16418T, Isolated from the Rhizosphere of Pine Tree.</title>
        <authorList>
            <person name="Yuki M."/>
            <person name="Oshima K."/>
            <person name="Suda W."/>
            <person name="Oshida Y."/>
            <person name="Kitamura K."/>
            <person name="Iida Y."/>
            <person name="Hattori M."/>
            <person name="Ohkuma M."/>
        </authorList>
    </citation>
    <scope>NUCLEOTIDE SEQUENCE [LARGE SCALE GENOMIC DNA]</scope>
    <source>
        <strain evidence="1 2">JCM 16418</strain>
    </source>
</reference>
<accession>W7Z1F0</accession>
<proteinExistence type="predicted"/>
<name>W7Z1F0_9BACL</name>
<sequence>MVQMELVIDEVKEIEEINDNEVGLTLAELIERDRIAKQPSQPFSVKQLSRMKLRFDLVIQRNFKWDDMQGTY</sequence>